<keyword evidence="3" id="KW-1185">Reference proteome</keyword>
<dbReference type="GeneID" id="92027523"/>
<gene>
    <name evidence="2" type="ORF">J3D65DRAFT_224701</name>
</gene>
<accession>A0ABR1M8P4</accession>
<dbReference type="RefSeq" id="XP_066658966.1">
    <property type="nucleotide sequence ID" value="XM_066794617.1"/>
</dbReference>
<evidence type="ECO:0000313" key="2">
    <source>
        <dbReference type="EMBL" id="KAK7542673.1"/>
    </source>
</evidence>
<feature type="chain" id="PRO_5046694842" evidence="1">
    <location>
        <begin position="21"/>
        <end position="131"/>
    </location>
</feature>
<proteinExistence type="predicted"/>
<dbReference type="Proteomes" id="UP001360953">
    <property type="component" value="Unassembled WGS sequence"/>
</dbReference>
<sequence length="131" mass="14405">MASTCRGGMQLAVVLGRVVAATIFPSKYVGPNTSFDMTPGLLTDPWLKTDRDLGLAVPLILVLKSSAQQERSYRKVLDILLPAKSEQGTTGLYIPQTETRCNKWGDQVMFGIMRCACRRFQGSSPLHQGDE</sequence>
<reference evidence="2 3" key="1">
    <citation type="submission" date="2024-04" db="EMBL/GenBank/DDBJ databases">
        <title>Phyllosticta paracitricarpa is synonymous to the EU quarantine fungus P. citricarpa based on phylogenomic analyses.</title>
        <authorList>
            <consortium name="Lawrence Berkeley National Laboratory"/>
            <person name="Van ingen-buijs V.A."/>
            <person name="Van westerhoven A.C."/>
            <person name="Haridas S."/>
            <person name="Skiadas P."/>
            <person name="Martin F."/>
            <person name="Groenewald J.Z."/>
            <person name="Crous P.W."/>
            <person name="Seidl M.F."/>
        </authorList>
    </citation>
    <scope>NUCLEOTIDE SEQUENCE [LARGE SCALE GENOMIC DNA]</scope>
    <source>
        <strain evidence="2 3">CPC 17464</strain>
    </source>
</reference>
<dbReference type="EMBL" id="JBBPEH010000002">
    <property type="protein sequence ID" value="KAK7542673.1"/>
    <property type="molecule type" value="Genomic_DNA"/>
</dbReference>
<protein>
    <submittedName>
        <fullName evidence="2">Uncharacterized protein</fullName>
    </submittedName>
</protein>
<feature type="signal peptide" evidence="1">
    <location>
        <begin position="1"/>
        <end position="20"/>
    </location>
</feature>
<name>A0ABR1M8P4_9PEZI</name>
<evidence type="ECO:0000256" key="1">
    <source>
        <dbReference type="SAM" id="SignalP"/>
    </source>
</evidence>
<organism evidence="2 3">
    <name type="scientific">Phyllosticta citribraziliensis</name>
    <dbReference type="NCBI Taxonomy" id="989973"/>
    <lineage>
        <taxon>Eukaryota</taxon>
        <taxon>Fungi</taxon>
        <taxon>Dikarya</taxon>
        <taxon>Ascomycota</taxon>
        <taxon>Pezizomycotina</taxon>
        <taxon>Dothideomycetes</taxon>
        <taxon>Dothideomycetes incertae sedis</taxon>
        <taxon>Botryosphaeriales</taxon>
        <taxon>Phyllostictaceae</taxon>
        <taxon>Phyllosticta</taxon>
    </lineage>
</organism>
<evidence type="ECO:0000313" key="3">
    <source>
        <dbReference type="Proteomes" id="UP001360953"/>
    </source>
</evidence>
<comment type="caution">
    <text evidence="2">The sequence shown here is derived from an EMBL/GenBank/DDBJ whole genome shotgun (WGS) entry which is preliminary data.</text>
</comment>
<keyword evidence="1" id="KW-0732">Signal</keyword>